<reference evidence="1" key="1">
    <citation type="journal article" date="2014" name="Front. Microbiol.">
        <title>High frequency of phylogenetically diverse reductive dehalogenase-homologous genes in deep subseafloor sedimentary metagenomes.</title>
        <authorList>
            <person name="Kawai M."/>
            <person name="Futagami T."/>
            <person name="Toyoda A."/>
            <person name="Takaki Y."/>
            <person name="Nishi S."/>
            <person name="Hori S."/>
            <person name="Arai W."/>
            <person name="Tsubouchi T."/>
            <person name="Morono Y."/>
            <person name="Uchiyama I."/>
            <person name="Ito T."/>
            <person name="Fujiyama A."/>
            <person name="Inagaki F."/>
            <person name="Takami H."/>
        </authorList>
    </citation>
    <scope>NUCLEOTIDE SEQUENCE</scope>
    <source>
        <strain evidence="1">Expedition CK06-06</strain>
    </source>
</reference>
<gene>
    <name evidence="1" type="ORF">S01H1_83952</name>
</gene>
<accession>X0ZM98</accession>
<feature type="non-terminal residue" evidence="1">
    <location>
        <position position="1"/>
    </location>
</feature>
<organism evidence="1">
    <name type="scientific">marine sediment metagenome</name>
    <dbReference type="NCBI Taxonomy" id="412755"/>
    <lineage>
        <taxon>unclassified sequences</taxon>
        <taxon>metagenomes</taxon>
        <taxon>ecological metagenomes</taxon>
    </lineage>
</organism>
<comment type="caution">
    <text evidence="1">The sequence shown here is derived from an EMBL/GenBank/DDBJ whole genome shotgun (WGS) entry which is preliminary data.</text>
</comment>
<dbReference type="Gene3D" id="3.40.50.300">
    <property type="entry name" value="P-loop containing nucleotide triphosphate hydrolases"/>
    <property type="match status" value="1"/>
</dbReference>
<dbReference type="InterPro" id="IPR027417">
    <property type="entry name" value="P-loop_NTPase"/>
</dbReference>
<sequence>WEPPVPLSLVEVLQAGNMSPRLAAMFWLAMERGASLIVAAQPPSAGKTATLTALLSLTPPETVAYFTRGIGETFSLPPRTDAHPTYILVNEMSQDLPVYTWDAQARRVFELMAEGYSLATTVHADTVDEVLSILQEEIGVPREHIAKLT</sequence>
<feature type="non-terminal residue" evidence="1">
    <location>
        <position position="149"/>
    </location>
</feature>
<proteinExistence type="predicted"/>
<dbReference type="EMBL" id="BARS01057192">
    <property type="protein sequence ID" value="GAG49351.1"/>
    <property type="molecule type" value="Genomic_DNA"/>
</dbReference>
<evidence type="ECO:0008006" key="2">
    <source>
        <dbReference type="Google" id="ProtNLM"/>
    </source>
</evidence>
<evidence type="ECO:0000313" key="1">
    <source>
        <dbReference type="EMBL" id="GAG49351.1"/>
    </source>
</evidence>
<name>X0ZM98_9ZZZZ</name>
<protein>
    <recommendedName>
        <fullName evidence="2">Bacterial type II secretion system protein E domain-containing protein</fullName>
    </recommendedName>
</protein>
<dbReference type="AlphaFoldDB" id="X0ZM98"/>